<dbReference type="AlphaFoldDB" id="A0A3S5EH78"/>
<evidence type="ECO:0000313" key="2">
    <source>
        <dbReference type="EMBL" id="VEG30005.1"/>
    </source>
</evidence>
<dbReference type="RefSeq" id="WP_126383522.1">
    <property type="nucleotide sequence ID" value="NZ_LR134350.1"/>
</dbReference>
<evidence type="ECO:0000313" key="3">
    <source>
        <dbReference type="Proteomes" id="UP000266895"/>
    </source>
</evidence>
<dbReference type="Proteomes" id="UP000266895">
    <property type="component" value="Chromosome"/>
</dbReference>
<reference evidence="2 3" key="1">
    <citation type="submission" date="2018-12" db="EMBL/GenBank/DDBJ databases">
        <authorList>
            <consortium name="Pathogen Informatics"/>
        </authorList>
    </citation>
    <scope>NUCLEOTIDE SEQUENCE [LARGE SCALE GENOMIC DNA]</scope>
    <source>
        <strain evidence="2 3">NCTC11636</strain>
    </source>
</reference>
<name>A0A3S5EH78_9ACTO</name>
<dbReference type="KEGG" id="ahw:NCTC11636_02478"/>
<protein>
    <submittedName>
        <fullName evidence="2">Uncharacterized protein</fullName>
    </submittedName>
</protein>
<dbReference type="EMBL" id="LR134350">
    <property type="protein sequence ID" value="VEG30005.1"/>
    <property type="molecule type" value="Genomic_DNA"/>
</dbReference>
<evidence type="ECO:0000256" key="1">
    <source>
        <dbReference type="SAM" id="MobiDB-lite"/>
    </source>
</evidence>
<feature type="region of interest" description="Disordered" evidence="1">
    <location>
        <begin position="1"/>
        <end position="21"/>
    </location>
</feature>
<dbReference type="OrthoDB" id="3260879at2"/>
<accession>A0A3S5EH78</accession>
<gene>
    <name evidence="2" type="ORF">NCTC11636_02478</name>
</gene>
<organism evidence="2 3">
    <name type="scientific">Actinomyces howellii</name>
    <dbReference type="NCBI Taxonomy" id="52771"/>
    <lineage>
        <taxon>Bacteria</taxon>
        <taxon>Bacillati</taxon>
        <taxon>Actinomycetota</taxon>
        <taxon>Actinomycetes</taxon>
        <taxon>Actinomycetales</taxon>
        <taxon>Actinomycetaceae</taxon>
        <taxon>Actinomyces</taxon>
    </lineage>
</organism>
<sequence>MRAETNHSWAVTRGNHPDDPPYYAPLTQPRYAAARAEYARLLEPVPDDANSFWTTMADMAVVIPSESAAFWYQLTTIIETTWTPVTASTPVTALAAAARAEAVAAAAHPTTVHGDHPGTAQSYQPAPIQVTATEQWIATRASQDPNTDEDMWSLIIPRADRTTETAAQDACRAIIAELDHTPNLPAPNEPLTIWHSLRLTATTGWTSADNDTDPQQIARAITDHLTRQGVQSLHPTPHTRQ</sequence>
<proteinExistence type="predicted"/>
<keyword evidence="3" id="KW-1185">Reference proteome</keyword>